<dbReference type="SUPFAM" id="SSF53955">
    <property type="entry name" value="Lysozyme-like"/>
    <property type="match status" value="1"/>
</dbReference>
<dbReference type="AlphaFoldDB" id="A0A0W0YQU1"/>
<dbReference type="Gene3D" id="1.10.530.10">
    <property type="match status" value="1"/>
</dbReference>
<dbReference type="InterPro" id="IPR036779">
    <property type="entry name" value="LysM_dom_sf"/>
</dbReference>
<dbReference type="STRING" id="1122169.Lsha_1946"/>
<dbReference type="SMART" id="SM00257">
    <property type="entry name" value="LysM"/>
    <property type="match status" value="3"/>
</dbReference>
<keyword evidence="5" id="KW-1185">Reference proteome</keyword>
<dbReference type="InterPro" id="IPR023346">
    <property type="entry name" value="Lysozyme-like_dom_sf"/>
</dbReference>
<evidence type="ECO:0000256" key="1">
    <source>
        <dbReference type="ARBA" id="ARBA00007734"/>
    </source>
</evidence>
<dbReference type="CDD" id="cd00118">
    <property type="entry name" value="LysM"/>
    <property type="match status" value="3"/>
</dbReference>
<keyword evidence="2" id="KW-0732">Signal</keyword>
<dbReference type="Pfam" id="PF01476">
    <property type="entry name" value="LysM"/>
    <property type="match status" value="3"/>
</dbReference>
<proteinExistence type="inferred from homology"/>
<dbReference type="InterPro" id="IPR008258">
    <property type="entry name" value="Transglycosylase_SLT_dom_1"/>
</dbReference>
<dbReference type="PANTHER" id="PTHR33734:SF22">
    <property type="entry name" value="MEMBRANE-BOUND LYTIC MUREIN TRANSGLYCOSYLASE D"/>
    <property type="match status" value="1"/>
</dbReference>
<dbReference type="OrthoDB" id="9815002at2"/>
<dbReference type="GO" id="GO:0008932">
    <property type="term" value="F:lytic endotransglycosylase activity"/>
    <property type="evidence" value="ECO:0007669"/>
    <property type="project" value="TreeGrafter"/>
</dbReference>
<evidence type="ECO:0000259" key="3">
    <source>
        <dbReference type="PROSITE" id="PS51782"/>
    </source>
</evidence>
<dbReference type="EMBL" id="LNYW01000049">
    <property type="protein sequence ID" value="KTD59250.1"/>
    <property type="molecule type" value="Genomic_DNA"/>
</dbReference>
<comment type="caution">
    <text evidence="4">The sequence shown here is derived from an EMBL/GenBank/DDBJ whole genome shotgun (WGS) entry which is preliminary data.</text>
</comment>
<dbReference type="CDD" id="cd16894">
    <property type="entry name" value="MltD-like"/>
    <property type="match status" value="1"/>
</dbReference>
<dbReference type="GO" id="GO:0016020">
    <property type="term" value="C:membrane"/>
    <property type="evidence" value="ECO:0007669"/>
    <property type="project" value="InterPro"/>
</dbReference>
<dbReference type="Proteomes" id="UP000054600">
    <property type="component" value="Unassembled WGS sequence"/>
</dbReference>
<feature type="domain" description="LysM" evidence="3">
    <location>
        <begin position="442"/>
        <end position="486"/>
    </location>
</feature>
<protein>
    <submittedName>
        <fullName evidence="4">Membrane bound lytic murein transglycosylase D</fullName>
    </submittedName>
</protein>
<dbReference type="eggNOG" id="COG1388">
    <property type="taxonomic scope" value="Bacteria"/>
</dbReference>
<dbReference type="GO" id="GO:0000270">
    <property type="term" value="P:peptidoglycan metabolic process"/>
    <property type="evidence" value="ECO:0007669"/>
    <property type="project" value="InterPro"/>
</dbReference>
<accession>A0A0W0YQU1</accession>
<dbReference type="PROSITE" id="PS51782">
    <property type="entry name" value="LYSM"/>
    <property type="match status" value="3"/>
</dbReference>
<dbReference type="RefSeq" id="WP_018576928.1">
    <property type="nucleotide sequence ID" value="NZ_KB892393.1"/>
</dbReference>
<evidence type="ECO:0000313" key="4">
    <source>
        <dbReference type="EMBL" id="KTD59250.1"/>
    </source>
</evidence>
<feature type="chain" id="PRO_5006917871" evidence="2">
    <location>
        <begin position="25"/>
        <end position="487"/>
    </location>
</feature>
<dbReference type="eggNOG" id="COG0741">
    <property type="taxonomic scope" value="Bacteria"/>
</dbReference>
<dbReference type="InterPro" id="IPR000189">
    <property type="entry name" value="Transglyc_AS"/>
</dbReference>
<dbReference type="InterPro" id="IPR018392">
    <property type="entry name" value="LysM"/>
</dbReference>
<feature type="signal peptide" evidence="2">
    <location>
        <begin position="1"/>
        <end position="24"/>
    </location>
</feature>
<dbReference type="PANTHER" id="PTHR33734">
    <property type="entry name" value="LYSM DOMAIN-CONTAINING GPI-ANCHORED PROTEIN 2"/>
    <property type="match status" value="1"/>
</dbReference>
<reference evidence="4 5" key="1">
    <citation type="submission" date="2015-11" db="EMBL/GenBank/DDBJ databases">
        <title>Genomic analysis of 38 Legionella species identifies large and diverse effector repertoires.</title>
        <authorList>
            <person name="Burstein D."/>
            <person name="Amaro F."/>
            <person name="Zusman T."/>
            <person name="Lifshitz Z."/>
            <person name="Cohen O."/>
            <person name="Gilbert J.A."/>
            <person name="Pupko T."/>
            <person name="Shuman H.A."/>
            <person name="Segal G."/>
        </authorList>
    </citation>
    <scope>NUCLEOTIDE SEQUENCE [LARGE SCALE GENOMIC DNA]</scope>
    <source>
        <strain evidence="4 5">ATCC 49655</strain>
    </source>
</reference>
<name>A0A0W0YQU1_9GAMM</name>
<comment type="similarity">
    <text evidence="1">Belongs to the transglycosylase Slt family.</text>
</comment>
<sequence>MKSKLFIIKIFLFCCLIFNGISNASIASEAPDVWDVLRSEFMISHEVNRPEVQEQIRWLAAHPSYLQKVSRQSEPYIYHIVGEIKRRHLPGELALLPMIESAYDPFAYSGVGAAGLWQLMPGTGTDLGLKQDWWFDGRRSIRPSTDAALNYLVYLNRFFEGNWILAIAAYDAGEGTVSRSIKSTTRPSRAVDFWNIPLPAETKAYIPRLLALAEVINNPARYKIDLPNIPYLPYFEEVNIGSQIDLNHAAKLAGISYKELIKLNPGYNRWTTAPYKPFKLLIPAEKVQRFNLNLSNVPEEDRISFTKHQVKHGDSLDTIATKYHTTVSLIKQLNQLKTNHVKPNQSILIPNSKNTSVVAKSETPKMTASAAPVSATPLLKPLTAARNHRVIHIVQNNENYKKIQQTYGVSAKDIQLWNKLDINKPLRKGQQLIIWKRVKEPIQYVVKSGDSLSAIARLHQTKVHKILELNPSLKGRALQPGQKILIG</sequence>
<feature type="domain" description="LysM" evidence="3">
    <location>
        <begin position="390"/>
        <end position="434"/>
    </location>
</feature>
<organism evidence="4 5">
    <name type="scientific">Legionella shakespearei DSM 23087</name>
    <dbReference type="NCBI Taxonomy" id="1122169"/>
    <lineage>
        <taxon>Bacteria</taxon>
        <taxon>Pseudomonadati</taxon>
        <taxon>Pseudomonadota</taxon>
        <taxon>Gammaproteobacteria</taxon>
        <taxon>Legionellales</taxon>
        <taxon>Legionellaceae</taxon>
        <taxon>Legionella</taxon>
    </lineage>
</organism>
<evidence type="ECO:0000313" key="5">
    <source>
        <dbReference type="Proteomes" id="UP000054600"/>
    </source>
</evidence>
<gene>
    <name evidence="4" type="primary">mltD</name>
    <name evidence="4" type="ORF">Lsha_1946</name>
</gene>
<dbReference type="Pfam" id="PF01464">
    <property type="entry name" value="SLT"/>
    <property type="match status" value="1"/>
</dbReference>
<dbReference type="SUPFAM" id="SSF54106">
    <property type="entry name" value="LysM domain"/>
    <property type="match status" value="3"/>
</dbReference>
<dbReference type="PROSITE" id="PS00922">
    <property type="entry name" value="TRANSGLYCOSYLASE"/>
    <property type="match status" value="1"/>
</dbReference>
<dbReference type="Gene3D" id="3.10.350.10">
    <property type="entry name" value="LysM domain"/>
    <property type="match status" value="3"/>
</dbReference>
<evidence type="ECO:0000256" key="2">
    <source>
        <dbReference type="SAM" id="SignalP"/>
    </source>
</evidence>
<dbReference type="PATRIC" id="fig|1122169.6.peg.2225"/>
<feature type="domain" description="LysM" evidence="3">
    <location>
        <begin position="306"/>
        <end position="349"/>
    </location>
</feature>